<reference evidence="1" key="1">
    <citation type="journal article" date="2022" name="IScience">
        <title>Evolution of zygomycete secretomes and the origins of terrestrial fungal ecologies.</title>
        <authorList>
            <person name="Chang Y."/>
            <person name="Wang Y."/>
            <person name="Mondo S."/>
            <person name="Ahrendt S."/>
            <person name="Andreopoulos W."/>
            <person name="Barry K."/>
            <person name="Beard J."/>
            <person name="Benny G.L."/>
            <person name="Blankenship S."/>
            <person name="Bonito G."/>
            <person name="Cuomo C."/>
            <person name="Desiro A."/>
            <person name="Gervers K.A."/>
            <person name="Hundley H."/>
            <person name="Kuo A."/>
            <person name="LaButti K."/>
            <person name="Lang B.F."/>
            <person name="Lipzen A."/>
            <person name="O'Donnell K."/>
            <person name="Pangilinan J."/>
            <person name="Reynolds N."/>
            <person name="Sandor L."/>
            <person name="Smith M.E."/>
            <person name="Tsang A."/>
            <person name="Grigoriev I.V."/>
            <person name="Stajich J.E."/>
            <person name="Spatafora J.W."/>
        </authorList>
    </citation>
    <scope>NUCLEOTIDE SEQUENCE</scope>
    <source>
        <strain evidence="1">RSA 2281</strain>
    </source>
</reference>
<evidence type="ECO:0000313" key="2">
    <source>
        <dbReference type="Proteomes" id="UP001209540"/>
    </source>
</evidence>
<organism evidence="1 2">
    <name type="scientific">Phascolomyces articulosus</name>
    <dbReference type="NCBI Taxonomy" id="60185"/>
    <lineage>
        <taxon>Eukaryota</taxon>
        <taxon>Fungi</taxon>
        <taxon>Fungi incertae sedis</taxon>
        <taxon>Mucoromycota</taxon>
        <taxon>Mucoromycotina</taxon>
        <taxon>Mucoromycetes</taxon>
        <taxon>Mucorales</taxon>
        <taxon>Lichtheimiaceae</taxon>
        <taxon>Phascolomyces</taxon>
    </lineage>
</organism>
<accession>A0AAD5KC12</accession>
<keyword evidence="2" id="KW-1185">Reference proteome</keyword>
<reference evidence="1" key="2">
    <citation type="submission" date="2023-02" db="EMBL/GenBank/DDBJ databases">
        <authorList>
            <consortium name="DOE Joint Genome Institute"/>
            <person name="Mondo S.J."/>
            <person name="Chang Y."/>
            <person name="Wang Y."/>
            <person name="Ahrendt S."/>
            <person name="Andreopoulos W."/>
            <person name="Barry K."/>
            <person name="Beard J."/>
            <person name="Benny G.L."/>
            <person name="Blankenship S."/>
            <person name="Bonito G."/>
            <person name="Cuomo C."/>
            <person name="Desiro A."/>
            <person name="Gervers K.A."/>
            <person name="Hundley H."/>
            <person name="Kuo A."/>
            <person name="LaButti K."/>
            <person name="Lang B.F."/>
            <person name="Lipzen A."/>
            <person name="O'Donnell K."/>
            <person name="Pangilinan J."/>
            <person name="Reynolds N."/>
            <person name="Sandor L."/>
            <person name="Smith M.W."/>
            <person name="Tsang A."/>
            <person name="Grigoriev I.V."/>
            <person name="Stajich J.E."/>
            <person name="Spatafora J.W."/>
        </authorList>
    </citation>
    <scope>NUCLEOTIDE SEQUENCE</scope>
    <source>
        <strain evidence="1">RSA 2281</strain>
    </source>
</reference>
<name>A0AAD5KC12_9FUNG</name>
<comment type="caution">
    <text evidence="1">The sequence shown here is derived from an EMBL/GenBank/DDBJ whole genome shotgun (WGS) entry which is preliminary data.</text>
</comment>
<dbReference type="AlphaFoldDB" id="A0AAD5KC12"/>
<dbReference type="EMBL" id="JAIXMP010000001">
    <property type="protein sequence ID" value="KAI9278196.1"/>
    <property type="molecule type" value="Genomic_DNA"/>
</dbReference>
<evidence type="ECO:0000313" key="1">
    <source>
        <dbReference type="EMBL" id="KAI9278196.1"/>
    </source>
</evidence>
<protein>
    <submittedName>
        <fullName evidence="1">Uncharacterized protein</fullName>
    </submittedName>
</protein>
<proteinExistence type="predicted"/>
<dbReference type="Proteomes" id="UP001209540">
    <property type="component" value="Unassembled WGS sequence"/>
</dbReference>
<sequence length="107" mass="11786">MSTCLLGPAGLTSIIDASTSSSTTPQDHLADVDQLSTNGKVVGIVHSTNHHRLLYNQKCCISILEYINLIKRRLIYNAITSIGSHGTFDTPFNNILRLDLMINTTWV</sequence>
<gene>
    <name evidence="1" type="ORF">BDA99DRAFT_530967</name>
</gene>